<feature type="region of interest" description="Disordered" evidence="1">
    <location>
        <begin position="165"/>
        <end position="187"/>
    </location>
</feature>
<evidence type="ECO:0000313" key="2">
    <source>
        <dbReference type="EMBL" id="CAJ1375866.1"/>
    </source>
</evidence>
<protein>
    <submittedName>
        <fullName evidence="2">Uncharacterized protein</fullName>
    </submittedName>
</protein>
<reference evidence="2" key="1">
    <citation type="submission" date="2023-08" db="EMBL/GenBank/DDBJ databases">
        <authorList>
            <person name="Chen Y."/>
            <person name="Shah S."/>
            <person name="Dougan E. K."/>
            <person name="Thang M."/>
            <person name="Chan C."/>
        </authorList>
    </citation>
    <scope>NUCLEOTIDE SEQUENCE</scope>
</reference>
<feature type="region of interest" description="Disordered" evidence="1">
    <location>
        <begin position="489"/>
        <end position="569"/>
    </location>
</feature>
<dbReference type="Proteomes" id="UP001178507">
    <property type="component" value="Unassembled WGS sequence"/>
</dbReference>
<dbReference type="EMBL" id="CAUJNA010000346">
    <property type="protein sequence ID" value="CAJ1375866.1"/>
    <property type="molecule type" value="Genomic_DNA"/>
</dbReference>
<name>A0AA36HV09_9DINO</name>
<feature type="compositionally biased region" description="Acidic residues" evidence="1">
    <location>
        <begin position="516"/>
        <end position="537"/>
    </location>
</feature>
<dbReference type="AlphaFoldDB" id="A0AA36HV09"/>
<feature type="compositionally biased region" description="Polar residues" evidence="1">
    <location>
        <begin position="22"/>
        <end position="35"/>
    </location>
</feature>
<organism evidence="2 3">
    <name type="scientific">Effrenium voratum</name>
    <dbReference type="NCBI Taxonomy" id="2562239"/>
    <lineage>
        <taxon>Eukaryota</taxon>
        <taxon>Sar</taxon>
        <taxon>Alveolata</taxon>
        <taxon>Dinophyceae</taxon>
        <taxon>Suessiales</taxon>
        <taxon>Symbiodiniaceae</taxon>
        <taxon>Effrenium</taxon>
    </lineage>
</organism>
<evidence type="ECO:0000313" key="3">
    <source>
        <dbReference type="Proteomes" id="UP001178507"/>
    </source>
</evidence>
<feature type="region of interest" description="Disordered" evidence="1">
    <location>
        <begin position="19"/>
        <end position="52"/>
    </location>
</feature>
<accession>A0AA36HV09</accession>
<gene>
    <name evidence="2" type="ORF">EVOR1521_LOCUS5054</name>
</gene>
<keyword evidence="3" id="KW-1185">Reference proteome</keyword>
<evidence type="ECO:0000256" key="1">
    <source>
        <dbReference type="SAM" id="MobiDB-lite"/>
    </source>
</evidence>
<sequence>MALASLEAVPRILSIHEVSHSPAMSSPDGTACGSTPPTPGTPIRRVNSSKRLGDDIVQLAQREDFSDLADFDPVGTGGAGKADFVDLTGLFAAVQRPERLVAELPVRREAPEATPDTKAADQQDHPKRLVAEIEAGALGLRPLPDGLQLDAPAICGSAMPAAPDFGEASPASTLPASPPEGRAWGHLSHKRGRSLDATLQHPLNLDALDLQPTLETTPAPLFAAPELSSASLAHALDLQQSIPAFSAIRALEAKQIPAPAPDWQLQPWQPVQGASIAVARVREAEKAERDAFHRFMREGDLLLLDAPYQAYLKYCEANSQHQRLYDYKSGDAFRGMARALSKAALAPPRSLAPVEEHLDLGMAMLESALAAGCQLGDARSDPLLANLRRFRPQRFAALMEQVPATGLDALAVTASAGVAALATIAGIQPIAQPAASAPAAPVLPVVPVASVAPPTMLAPVAPVAPPMALVAVAPPTAPPPVLAEAGELDVSQDASGEDSDSEGSEGSEGSAGSEDSAGEESDAGSQEAEGDASEGDASEGNASEGDASDASEGGSPRGAWESLKALFGW</sequence>
<feature type="compositionally biased region" description="Acidic residues" evidence="1">
    <location>
        <begin position="495"/>
        <end position="505"/>
    </location>
</feature>
<proteinExistence type="predicted"/>
<comment type="caution">
    <text evidence="2">The sequence shown here is derived from an EMBL/GenBank/DDBJ whole genome shotgun (WGS) entry which is preliminary data.</text>
</comment>